<evidence type="ECO:0000256" key="2">
    <source>
        <dbReference type="RuleBase" id="RU003682"/>
    </source>
</evidence>
<protein>
    <submittedName>
        <fullName evidence="4">Oxidoreductase</fullName>
    </submittedName>
</protein>
<feature type="domain" description="Fe2OG dioxygenase" evidence="3">
    <location>
        <begin position="187"/>
        <end position="297"/>
    </location>
</feature>
<dbReference type="AlphaFoldDB" id="A0A2I2GMK9"/>
<keyword evidence="2" id="KW-0408">Iron</keyword>
<keyword evidence="2" id="KW-0479">Metal-binding</keyword>
<dbReference type="STRING" id="1392250.A0A2I2GMK9"/>
<accession>A0A2I2GMK9</accession>
<evidence type="ECO:0000256" key="1">
    <source>
        <dbReference type="ARBA" id="ARBA00008056"/>
    </source>
</evidence>
<evidence type="ECO:0000259" key="3">
    <source>
        <dbReference type="PROSITE" id="PS51471"/>
    </source>
</evidence>
<dbReference type="VEuPathDB" id="FungiDB:P170DRAFT_442283"/>
<reference evidence="4 5" key="1">
    <citation type="submission" date="2016-12" db="EMBL/GenBank/DDBJ databases">
        <title>The genomes of Aspergillus section Nigri reveals drivers in fungal speciation.</title>
        <authorList>
            <consortium name="DOE Joint Genome Institute"/>
            <person name="Vesth T.C."/>
            <person name="Nybo J."/>
            <person name="Theobald S."/>
            <person name="Brandl J."/>
            <person name="Frisvad J.C."/>
            <person name="Nielsen K.F."/>
            <person name="Lyhne E.K."/>
            <person name="Kogle M.E."/>
            <person name="Kuo A."/>
            <person name="Riley R."/>
            <person name="Clum A."/>
            <person name="Nolan M."/>
            <person name="Lipzen A."/>
            <person name="Salamov A."/>
            <person name="Henrissat B."/>
            <person name="Wiebenga A."/>
            <person name="De Vries R.P."/>
            <person name="Grigoriev I.V."/>
            <person name="Mortensen U.H."/>
            <person name="Andersen M.R."/>
            <person name="Baker S.E."/>
        </authorList>
    </citation>
    <scope>NUCLEOTIDE SEQUENCE [LARGE SCALE GENOMIC DNA]</scope>
    <source>
        <strain evidence="4 5">IBT 23096</strain>
    </source>
</reference>
<dbReference type="RefSeq" id="XP_024709433.1">
    <property type="nucleotide sequence ID" value="XM_024850454.1"/>
</dbReference>
<dbReference type="PROSITE" id="PS51471">
    <property type="entry name" value="FE2OG_OXY"/>
    <property type="match status" value="1"/>
</dbReference>
<dbReference type="InterPro" id="IPR044861">
    <property type="entry name" value="IPNS-like_FE2OG_OXY"/>
</dbReference>
<dbReference type="Gene3D" id="2.60.120.330">
    <property type="entry name" value="B-lactam Antibiotic, Isopenicillin N Synthase, Chain"/>
    <property type="match status" value="1"/>
</dbReference>
<dbReference type="GO" id="GO:0046872">
    <property type="term" value="F:metal ion binding"/>
    <property type="evidence" value="ECO:0007669"/>
    <property type="project" value="UniProtKB-KW"/>
</dbReference>
<dbReference type="InterPro" id="IPR005123">
    <property type="entry name" value="Oxoglu/Fe-dep_dioxygenase_dom"/>
</dbReference>
<dbReference type="Pfam" id="PF14226">
    <property type="entry name" value="DIOX_N"/>
    <property type="match status" value="1"/>
</dbReference>
<name>A0A2I2GMK9_9EURO</name>
<dbReference type="GO" id="GO:0044283">
    <property type="term" value="P:small molecule biosynthetic process"/>
    <property type="evidence" value="ECO:0007669"/>
    <property type="project" value="UniProtKB-ARBA"/>
</dbReference>
<keyword evidence="5" id="KW-1185">Reference proteome</keyword>
<dbReference type="InterPro" id="IPR027443">
    <property type="entry name" value="IPNS-like_sf"/>
</dbReference>
<dbReference type="SUPFAM" id="SSF51197">
    <property type="entry name" value="Clavaminate synthase-like"/>
    <property type="match status" value="1"/>
</dbReference>
<comment type="similarity">
    <text evidence="1 2">Belongs to the iron/ascorbate-dependent oxidoreductase family.</text>
</comment>
<evidence type="ECO:0000313" key="5">
    <source>
        <dbReference type="Proteomes" id="UP000234275"/>
    </source>
</evidence>
<comment type="caution">
    <text evidence="4">The sequence shown here is derived from an EMBL/GenBank/DDBJ whole genome shotgun (WGS) entry which is preliminary data.</text>
</comment>
<dbReference type="GO" id="GO:0016491">
    <property type="term" value="F:oxidoreductase activity"/>
    <property type="evidence" value="ECO:0007669"/>
    <property type="project" value="UniProtKB-KW"/>
</dbReference>
<dbReference type="Pfam" id="PF03171">
    <property type="entry name" value="2OG-FeII_Oxy"/>
    <property type="match status" value="1"/>
</dbReference>
<dbReference type="InterPro" id="IPR050231">
    <property type="entry name" value="Iron_ascorbate_oxido_reductase"/>
</dbReference>
<sequence length="359" mass="39599">MPTSKCFEQCPPFPSDLPVLDLKRVSLAALEQKCPVEGERLLAACKEWGFFLLDMDGSDQGTALLRDAEEMFGLTADLSTLDEETLNKYHHKAPDFTRYKAIGTTKTAPGTFDHIHVYSLSQDDILETTPSSAQLPHPDTITHKKAQTYAFLTHSHAVLSHVLTSLNTALGIAPGTLSALTPLTEPSSTIMRLIWSPPSPHQPDYTRISFGGHTDMGIMTLLFNVLGGLQVLPPGAANIHQNWQFVRPQPGCAIVNVADTLEQWTGGLLRSCLHRVVTPPGDQAMLERRSVAYLLRPRQDASLARFVGGIVPPLQPGEVDETRTVDEWIEWRSRQIVKGQLKNESRVGGEDRNLCKDGH</sequence>
<dbReference type="OrthoDB" id="288590at2759"/>
<dbReference type="Proteomes" id="UP000234275">
    <property type="component" value="Unassembled WGS sequence"/>
</dbReference>
<evidence type="ECO:0000313" key="4">
    <source>
        <dbReference type="EMBL" id="PLB54131.1"/>
    </source>
</evidence>
<proteinExistence type="inferred from homology"/>
<gene>
    <name evidence="4" type="ORF">P170DRAFT_442283</name>
</gene>
<dbReference type="PANTHER" id="PTHR47990">
    <property type="entry name" value="2-OXOGLUTARATE (2OG) AND FE(II)-DEPENDENT OXYGENASE SUPERFAMILY PROTEIN-RELATED"/>
    <property type="match status" value="1"/>
</dbReference>
<dbReference type="EMBL" id="MSFO01000001">
    <property type="protein sequence ID" value="PLB54131.1"/>
    <property type="molecule type" value="Genomic_DNA"/>
</dbReference>
<keyword evidence="2" id="KW-0560">Oxidoreductase</keyword>
<dbReference type="GeneID" id="36558153"/>
<organism evidence="4 5">
    <name type="scientific">Aspergillus steynii IBT 23096</name>
    <dbReference type="NCBI Taxonomy" id="1392250"/>
    <lineage>
        <taxon>Eukaryota</taxon>
        <taxon>Fungi</taxon>
        <taxon>Dikarya</taxon>
        <taxon>Ascomycota</taxon>
        <taxon>Pezizomycotina</taxon>
        <taxon>Eurotiomycetes</taxon>
        <taxon>Eurotiomycetidae</taxon>
        <taxon>Eurotiales</taxon>
        <taxon>Aspergillaceae</taxon>
        <taxon>Aspergillus</taxon>
        <taxon>Aspergillus subgen. Circumdati</taxon>
    </lineage>
</organism>
<dbReference type="InterPro" id="IPR026992">
    <property type="entry name" value="DIOX_N"/>
</dbReference>